<evidence type="ECO:0000313" key="7">
    <source>
        <dbReference type="Proteomes" id="UP000184203"/>
    </source>
</evidence>
<dbReference type="GO" id="GO:0005829">
    <property type="term" value="C:cytosol"/>
    <property type="evidence" value="ECO:0007669"/>
    <property type="project" value="TreeGrafter"/>
</dbReference>
<gene>
    <name evidence="5" type="ORF">SAMN05444342_1484</name>
    <name evidence="4" type="ORF">ZOD2009_05507</name>
</gene>
<dbReference type="RefSeq" id="WP_007977780.1">
    <property type="nucleotide sequence ID" value="NZ_AEMG01000004.1"/>
</dbReference>
<dbReference type="STRING" id="797209.GCA_000376445_01215"/>
<comment type="cofactor">
    <cofactor evidence="1">
        <name>[4Fe-4S] cluster</name>
        <dbReference type="ChEBI" id="CHEBI:49883"/>
    </cofactor>
</comment>
<dbReference type="Proteomes" id="UP000184203">
    <property type="component" value="Unassembled WGS sequence"/>
</dbReference>
<protein>
    <submittedName>
        <fullName evidence="5">NAD(P)H-dependent FMN reductase</fullName>
    </submittedName>
    <submittedName>
        <fullName evidence="4">NADPH-dependent FMN reductase</fullName>
    </submittedName>
</protein>
<dbReference type="AlphaFoldDB" id="E7QQN1"/>
<dbReference type="Pfam" id="PF03358">
    <property type="entry name" value="FMN_red"/>
    <property type="match status" value="1"/>
</dbReference>
<evidence type="ECO:0000313" key="6">
    <source>
        <dbReference type="Proteomes" id="UP000003751"/>
    </source>
</evidence>
<reference evidence="5" key="2">
    <citation type="submission" date="2016-11" db="EMBL/GenBank/DDBJ databases">
        <authorList>
            <person name="Jaros S."/>
            <person name="Januszkiewicz K."/>
            <person name="Wedrychowicz H."/>
        </authorList>
    </citation>
    <scope>NUCLEOTIDE SEQUENCE [LARGE SCALE GENOMIC DNA]</scope>
    <source>
        <strain evidence="5">DX253</strain>
    </source>
</reference>
<dbReference type="InterPro" id="IPR029039">
    <property type="entry name" value="Flavoprotein-like_sf"/>
</dbReference>
<accession>E7QQN1</accession>
<dbReference type="eggNOG" id="arCOG04624">
    <property type="taxonomic scope" value="Archaea"/>
</dbReference>
<organism evidence="4 6">
    <name type="scientific">Haladaptatus paucihalophilus DX253</name>
    <dbReference type="NCBI Taxonomy" id="797209"/>
    <lineage>
        <taxon>Archaea</taxon>
        <taxon>Methanobacteriati</taxon>
        <taxon>Methanobacteriota</taxon>
        <taxon>Stenosarchaea group</taxon>
        <taxon>Halobacteria</taxon>
        <taxon>Halobacteriales</taxon>
        <taxon>Haladaptataceae</taxon>
        <taxon>Haladaptatus</taxon>
    </lineage>
</organism>
<dbReference type="Gene3D" id="3.40.50.360">
    <property type="match status" value="1"/>
</dbReference>
<evidence type="ECO:0000313" key="4">
    <source>
        <dbReference type="EMBL" id="EFW93295.1"/>
    </source>
</evidence>
<reference evidence="4 6" key="1">
    <citation type="journal article" date="2014" name="ISME J.">
        <title>Trehalose/2-sulfotrehalose biosynthesis and glycine-betaine uptake are widely spread mechanisms for osmoadaptation in the Halobacteriales.</title>
        <authorList>
            <person name="Youssef N.H."/>
            <person name="Savage-Ashlock K.N."/>
            <person name="McCully A.L."/>
            <person name="Luedtke B."/>
            <person name="Shaw E.I."/>
            <person name="Hoff W.D."/>
            <person name="Elshahed M.S."/>
        </authorList>
    </citation>
    <scope>NUCLEOTIDE SEQUENCE [LARGE SCALE GENOMIC DNA]</scope>
    <source>
        <strain evidence="4 6">DX253</strain>
    </source>
</reference>
<keyword evidence="7" id="KW-1185">Reference proteome</keyword>
<dbReference type="EMBL" id="FRAN01000002">
    <property type="protein sequence ID" value="SHK50486.1"/>
    <property type="molecule type" value="Genomic_DNA"/>
</dbReference>
<dbReference type="Proteomes" id="UP000003751">
    <property type="component" value="Unassembled WGS sequence"/>
</dbReference>
<name>E7QQN1_HALPU</name>
<sequence>MTNQPRVVAICGSLNEKSTTRVALQNALVGVESEGGTGELLDLREFDLPLFDPSNRDAGDAAELKRRVREADAVILGTPVYHGSYSSPLKTALDYCGFDEFEGKTVGLLAVAGGRFPITAMDHLRSVCRALDAWVLPYEAAIPRSHSAVVNGAFTDAELESRVVALGRQIVLYANIEPCPESFESGENIGAVD</sequence>
<feature type="domain" description="NADPH-dependent FMN reductase-like" evidence="3">
    <location>
        <begin position="5"/>
        <end position="145"/>
    </location>
</feature>
<evidence type="ECO:0000256" key="1">
    <source>
        <dbReference type="ARBA" id="ARBA00001966"/>
    </source>
</evidence>
<evidence type="ECO:0000313" key="5">
    <source>
        <dbReference type="EMBL" id="SHK50486.1"/>
    </source>
</evidence>
<reference evidence="7" key="3">
    <citation type="submission" date="2016-11" db="EMBL/GenBank/DDBJ databases">
        <authorList>
            <person name="Varghese N."/>
            <person name="Submissions S."/>
        </authorList>
    </citation>
    <scope>NUCLEOTIDE SEQUENCE [LARGE SCALE GENOMIC DNA]</scope>
    <source>
        <strain evidence="7">DX253</strain>
    </source>
</reference>
<proteinExistence type="inferred from homology"/>
<dbReference type="PATRIC" id="fig|797209.4.peg.1094"/>
<dbReference type="SUPFAM" id="SSF52218">
    <property type="entry name" value="Flavoproteins"/>
    <property type="match status" value="1"/>
</dbReference>
<dbReference type="PANTHER" id="PTHR30543">
    <property type="entry name" value="CHROMATE REDUCTASE"/>
    <property type="match status" value="1"/>
</dbReference>
<comment type="similarity">
    <text evidence="2">Belongs to the SsuE family. Isf subfamily.</text>
</comment>
<dbReference type="PANTHER" id="PTHR30543:SF21">
    <property type="entry name" value="NAD(P)H-DEPENDENT FMN REDUCTASE LOT6"/>
    <property type="match status" value="1"/>
</dbReference>
<dbReference type="OrthoDB" id="9059at2157"/>
<dbReference type="GO" id="GO:0010181">
    <property type="term" value="F:FMN binding"/>
    <property type="evidence" value="ECO:0007669"/>
    <property type="project" value="TreeGrafter"/>
</dbReference>
<evidence type="ECO:0000259" key="3">
    <source>
        <dbReference type="Pfam" id="PF03358"/>
    </source>
</evidence>
<evidence type="ECO:0000256" key="2">
    <source>
        <dbReference type="ARBA" id="ARBA00038292"/>
    </source>
</evidence>
<dbReference type="EMBL" id="AEMG01000004">
    <property type="protein sequence ID" value="EFW93295.1"/>
    <property type="molecule type" value="Genomic_DNA"/>
</dbReference>
<dbReference type="GO" id="GO:0016491">
    <property type="term" value="F:oxidoreductase activity"/>
    <property type="evidence" value="ECO:0007669"/>
    <property type="project" value="InterPro"/>
</dbReference>
<dbReference type="InterPro" id="IPR005025">
    <property type="entry name" value="FMN_Rdtase-like_dom"/>
</dbReference>
<dbReference type="InterPro" id="IPR050712">
    <property type="entry name" value="NAD(P)H-dep_reductase"/>
</dbReference>